<feature type="transmembrane region" description="Helical" evidence="2">
    <location>
        <begin position="170"/>
        <end position="188"/>
    </location>
</feature>
<feature type="transmembrane region" description="Helical" evidence="2">
    <location>
        <begin position="353"/>
        <end position="373"/>
    </location>
</feature>
<feature type="transmembrane region" description="Helical" evidence="2">
    <location>
        <begin position="320"/>
        <end position="341"/>
    </location>
</feature>
<evidence type="ECO:0000256" key="1">
    <source>
        <dbReference type="SAM" id="MobiDB-lite"/>
    </source>
</evidence>
<sequence>MAARRRQNASNTNAALATNDTNRTIKSAKKEQEKKAVDDKIESNKLAETKAAYLAPLPLVMIVLLCSGFLWMLAFRDVMATGRPILGAMDEAMLLFTKSTSFFDDRNGFKSSAGGLSTIKTATTDENNMGGLFVRKVGGAAAIAVHSQKLIPLLFQPGDAYWKMGHFNPMLYTAILGNMAIATFYIFYLDDLKAAGAGKLSMTIVTLLMFEAAVMLSYVLTAKQKVFVPAKSSSIGSKSPSSVTNRIVSRTVAIVSSAIGIIACRDLFFPGQILSPIPRDDIYLEWTGAFFHSPPADEPESEEYELEAPLFIGDKFVSQYLGLNMLIMCLFKFTSAFMIKYGRDRSGPTKCKIIWRAQALGQGLVLFLFRLFTPAAKSASLDLRWHLMMLAYEAFILGLYGYF</sequence>
<evidence type="ECO:0000313" key="3">
    <source>
        <dbReference type="EMBL" id="CAD9321183.1"/>
    </source>
</evidence>
<feature type="transmembrane region" description="Helical" evidence="2">
    <location>
        <begin position="53"/>
        <end position="75"/>
    </location>
</feature>
<feature type="transmembrane region" description="Helical" evidence="2">
    <location>
        <begin position="200"/>
        <end position="221"/>
    </location>
</feature>
<dbReference type="AlphaFoldDB" id="A0A7S1YW80"/>
<gene>
    <name evidence="3" type="ORF">DBRI1063_LOCUS6361</name>
</gene>
<dbReference type="EMBL" id="HBGN01009923">
    <property type="protein sequence ID" value="CAD9321183.1"/>
    <property type="molecule type" value="Transcribed_RNA"/>
</dbReference>
<keyword evidence="2" id="KW-1133">Transmembrane helix</keyword>
<feature type="transmembrane region" description="Helical" evidence="2">
    <location>
        <begin position="385"/>
        <end position="402"/>
    </location>
</feature>
<evidence type="ECO:0000256" key="2">
    <source>
        <dbReference type="SAM" id="Phobius"/>
    </source>
</evidence>
<keyword evidence="2" id="KW-0472">Membrane</keyword>
<keyword evidence="2" id="KW-0812">Transmembrane</keyword>
<protein>
    <submittedName>
        <fullName evidence="3">Uncharacterized protein</fullName>
    </submittedName>
</protein>
<proteinExistence type="predicted"/>
<reference evidence="3" key="1">
    <citation type="submission" date="2021-01" db="EMBL/GenBank/DDBJ databases">
        <authorList>
            <person name="Corre E."/>
            <person name="Pelletier E."/>
            <person name="Niang G."/>
            <person name="Scheremetjew M."/>
            <person name="Finn R."/>
            <person name="Kale V."/>
            <person name="Holt S."/>
            <person name="Cochrane G."/>
            <person name="Meng A."/>
            <person name="Brown T."/>
            <person name="Cohen L."/>
        </authorList>
    </citation>
    <scope>NUCLEOTIDE SEQUENCE</scope>
    <source>
        <strain evidence="3">Pop2</strain>
    </source>
</reference>
<feature type="compositionally biased region" description="Low complexity" evidence="1">
    <location>
        <begin position="8"/>
        <end position="22"/>
    </location>
</feature>
<organism evidence="3">
    <name type="scientific">Ditylum brightwellii</name>
    <dbReference type="NCBI Taxonomy" id="49249"/>
    <lineage>
        <taxon>Eukaryota</taxon>
        <taxon>Sar</taxon>
        <taxon>Stramenopiles</taxon>
        <taxon>Ochrophyta</taxon>
        <taxon>Bacillariophyta</taxon>
        <taxon>Mediophyceae</taxon>
        <taxon>Lithodesmiophycidae</taxon>
        <taxon>Lithodesmiales</taxon>
        <taxon>Lithodesmiaceae</taxon>
        <taxon>Ditylum</taxon>
    </lineage>
</organism>
<name>A0A7S1YW80_9STRA</name>
<feature type="region of interest" description="Disordered" evidence="1">
    <location>
        <begin position="1"/>
        <end position="22"/>
    </location>
</feature>
<accession>A0A7S1YW80</accession>